<evidence type="ECO:0000259" key="5">
    <source>
        <dbReference type="SMART" id="SM00631"/>
    </source>
</evidence>
<feature type="transmembrane region" description="Helical" evidence="3">
    <location>
        <begin position="430"/>
        <end position="448"/>
    </location>
</feature>
<keyword evidence="3" id="KW-1133">Transmembrane helix</keyword>
<feature type="signal peptide" evidence="4">
    <location>
        <begin position="1"/>
        <end position="28"/>
    </location>
</feature>
<keyword evidence="3" id="KW-0812">Transmembrane</keyword>
<keyword evidence="3" id="KW-0472">Membrane</keyword>
<dbReference type="SMART" id="SM00631">
    <property type="entry name" value="Zn_pept"/>
    <property type="match status" value="1"/>
</dbReference>
<dbReference type="AlphaFoldDB" id="A0A1D2AA45"/>
<dbReference type="PANTHER" id="PTHR11705:SF119">
    <property type="entry name" value="OS02G0119300 PROTEIN"/>
    <property type="match status" value="1"/>
</dbReference>
<dbReference type="GO" id="GO:0006508">
    <property type="term" value="P:proteolysis"/>
    <property type="evidence" value="ECO:0007669"/>
    <property type="project" value="InterPro"/>
</dbReference>
<reference evidence="6" key="1">
    <citation type="submission" date="2015-08" db="EMBL/GenBank/DDBJ databases">
        <authorList>
            <person name="Babu N.S."/>
            <person name="Beckwith C.J."/>
            <person name="Beseler K.G."/>
            <person name="Brison A."/>
            <person name="Carone J.V."/>
            <person name="Caskin T.P."/>
            <person name="Diamond M."/>
            <person name="Durham M.E."/>
            <person name="Foxe J.M."/>
            <person name="Go M."/>
            <person name="Henderson B.A."/>
            <person name="Jones I.B."/>
            <person name="McGettigan J.A."/>
            <person name="Micheletti S.J."/>
            <person name="Nasrallah M.E."/>
            <person name="Ortiz D."/>
            <person name="Piller C.R."/>
            <person name="Privatt S.R."/>
            <person name="Schneider S.L."/>
            <person name="Sharp S."/>
            <person name="Smith T.C."/>
            <person name="Stanton J.D."/>
            <person name="Ullery H.E."/>
            <person name="Wilson R.J."/>
            <person name="Serrano M.G."/>
            <person name="Buck G."/>
            <person name="Lee V."/>
            <person name="Wang Y."/>
            <person name="Carvalho R."/>
            <person name="Voegtly L."/>
            <person name="Shi R."/>
            <person name="Duckworth R."/>
            <person name="Johnson A."/>
            <person name="Loviza R."/>
            <person name="Walstead R."/>
            <person name="Shah Z."/>
            <person name="Kiflezghi M."/>
            <person name="Wade K."/>
            <person name="Ball S.L."/>
            <person name="Bradley K.W."/>
            <person name="Asai D.J."/>
            <person name="Bowman C.A."/>
            <person name="Russell D.A."/>
            <person name="Pope W.H."/>
            <person name="Jacobs-Sera D."/>
            <person name="Hendrix R.W."/>
            <person name="Hatfull G.F."/>
        </authorList>
    </citation>
    <scope>NUCLEOTIDE SEQUENCE</scope>
</reference>
<evidence type="ECO:0000256" key="4">
    <source>
        <dbReference type="SAM" id="SignalP"/>
    </source>
</evidence>
<dbReference type="GO" id="GO:0005615">
    <property type="term" value="C:extracellular space"/>
    <property type="evidence" value="ECO:0007669"/>
    <property type="project" value="TreeGrafter"/>
</dbReference>
<name>A0A1D2AA45_AUXPR</name>
<dbReference type="InterPro" id="IPR034269">
    <property type="entry name" value="At5g42320_M14_CPD"/>
</dbReference>
<evidence type="ECO:0000313" key="6">
    <source>
        <dbReference type="EMBL" id="JAT76096.1"/>
    </source>
</evidence>
<feature type="domain" description="Peptidase M14" evidence="5">
    <location>
        <begin position="40"/>
        <end position="335"/>
    </location>
</feature>
<dbReference type="GO" id="GO:0008270">
    <property type="term" value="F:zinc ion binding"/>
    <property type="evidence" value="ECO:0007669"/>
    <property type="project" value="InterPro"/>
</dbReference>
<comment type="cofactor">
    <cofactor evidence="1">
        <name>Zn(2+)</name>
        <dbReference type="ChEBI" id="CHEBI:29105"/>
    </cofactor>
</comment>
<dbReference type="InterPro" id="IPR000834">
    <property type="entry name" value="Peptidase_M14"/>
</dbReference>
<dbReference type="EMBL" id="GDKF01002526">
    <property type="protein sequence ID" value="JAT76096.1"/>
    <property type="molecule type" value="Transcribed_RNA"/>
</dbReference>
<dbReference type="Pfam" id="PF00246">
    <property type="entry name" value="Peptidase_M14"/>
    <property type="match status" value="1"/>
</dbReference>
<keyword evidence="4" id="KW-0732">Signal</keyword>
<comment type="similarity">
    <text evidence="2">Belongs to the peptidase M14 family.</text>
</comment>
<evidence type="ECO:0000256" key="2">
    <source>
        <dbReference type="ARBA" id="ARBA00005988"/>
    </source>
</evidence>
<dbReference type="CDD" id="cd06227">
    <property type="entry name" value="M14-CPA-like"/>
    <property type="match status" value="1"/>
</dbReference>
<protein>
    <recommendedName>
        <fullName evidence="5">Peptidase M14 domain-containing protein</fullName>
    </recommendedName>
</protein>
<sequence>MGLPAPTLLRWYTVLLAACITGIMAVEAKRPVTKPDFTLYHTAETLWDEVGAIISRRPEYMEANQTIFVVPDMSYNSTLRIVTVEPGGLTATHTDKLRILVNFGQHARELVTSEIALGLLRVLADPARELLTLLERRRVGSPIPMLELLAKSVWKVIPLENSRGRAVVEAGRFCERRNGRGVDTNRNWGVDWGKKEPDYDPNEEFPGTKAFSEPEANLVREAAVLFQPHIWINVHSGMEALFMPFDHKVGAPGGGGAAASNATLAMLAGVNKEVFGGRCVVGPGGKSVGYLAHGTATDYMHGILKVPVSLTWEVFGDESAAYEDCYRMFNPTTREGLEAVVDSWTAAFFALLSRVPDHMGMPRQFWSPQLAAQVAAVRARDVSKAAPGRKGGDGEGEAALAQARRAAAALGTRREGLGLTRPAVLGSWGLAPWMGASLAVVAFFVVLFRRRGRSRATHAAQ</sequence>
<evidence type="ECO:0000256" key="1">
    <source>
        <dbReference type="ARBA" id="ARBA00001947"/>
    </source>
</evidence>
<proteinExistence type="inferred from homology"/>
<evidence type="ECO:0000256" key="3">
    <source>
        <dbReference type="SAM" id="Phobius"/>
    </source>
</evidence>
<dbReference type="SUPFAM" id="SSF53187">
    <property type="entry name" value="Zn-dependent exopeptidases"/>
    <property type="match status" value="1"/>
</dbReference>
<organism evidence="6">
    <name type="scientific">Auxenochlorella protothecoides</name>
    <name type="common">Green microalga</name>
    <name type="synonym">Chlorella protothecoides</name>
    <dbReference type="NCBI Taxonomy" id="3075"/>
    <lineage>
        <taxon>Eukaryota</taxon>
        <taxon>Viridiplantae</taxon>
        <taxon>Chlorophyta</taxon>
        <taxon>core chlorophytes</taxon>
        <taxon>Trebouxiophyceae</taxon>
        <taxon>Chlorellales</taxon>
        <taxon>Chlorellaceae</taxon>
        <taxon>Auxenochlorella</taxon>
    </lineage>
</organism>
<dbReference type="GO" id="GO:0004181">
    <property type="term" value="F:metallocarboxypeptidase activity"/>
    <property type="evidence" value="ECO:0007669"/>
    <property type="project" value="InterPro"/>
</dbReference>
<gene>
    <name evidence="6" type="ORF">g.24397</name>
</gene>
<dbReference type="Gene3D" id="3.40.630.10">
    <property type="entry name" value="Zn peptidases"/>
    <property type="match status" value="1"/>
</dbReference>
<accession>A0A1D2AA45</accession>
<dbReference type="PANTHER" id="PTHR11705">
    <property type="entry name" value="PROTEASE FAMILY M14 CARBOXYPEPTIDASE A,B"/>
    <property type="match status" value="1"/>
</dbReference>
<feature type="chain" id="PRO_5008901457" description="Peptidase M14 domain-containing protein" evidence="4">
    <location>
        <begin position="29"/>
        <end position="461"/>
    </location>
</feature>